<dbReference type="SMART" id="SM00448">
    <property type="entry name" value="REC"/>
    <property type="match status" value="1"/>
</dbReference>
<dbReference type="Pfam" id="PF00072">
    <property type="entry name" value="Response_reg"/>
    <property type="match status" value="1"/>
</dbReference>
<dbReference type="InterPro" id="IPR001789">
    <property type="entry name" value="Sig_transdc_resp-reg_receiver"/>
</dbReference>
<dbReference type="EMBL" id="QCYG01000003">
    <property type="protein sequence ID" value="PVA07375.1"/>
    <property type="molecule type" value="Genomic_DNA"/>
</dbReference>
<feature type="domain" description="Response regulatory" evidence="3">
    <location>
        <begin position="5"/>
        <end position="118"/>
    </location>
</feature>
<evidence type="ECO:0000313" key="5">
    <source>
        <dbReference type="Proteomes" id="UP000244817"/>
    </source>
</evidence>
<dbReference type="Proteomes" id="UP000244817">
    <property type="component" value="Unassembled WGS sequence"/>
</dbReference>
<evidence type="ECO:0000259" key="3">
    <source>
        <dbReference type="PROSITE" id="PS50110"/>
    </source>
</evidence>
<comment type="caution">
    <text evidence="4">The sequence shown here is derived from an EMBL/GenBank/DDBJ whole genome shotgun (WGS) entry which is preliminary data.</text>
</comment>
<dbReference type="PANTHER" id="PTHR44591">
    <property type="entry name" value="STRESS RESPONSE REGULATOR PROTEIN 1"/>
    <property type="match status" value="1"/>
</dbReference>
<dbReference type="RefSeq" id="WP_108640202.1">
    <property type="nucleotide sequence ID" value="NZ_CANLQJ010000005.1"/>
</dbReference>
<dbReference type="PANTHER" id="PTHR44591:SF24">
    <property type="entry name" value="PROTEIN-GLUTAMATE METHYLESTERASE_PROTEIN-GLUTAMINE GLUTAMINASE 1"/>
    <property type="match status" value="1"/>
</dbReference>
<sequence length="122" mass="13265">MAAKEILVLEDEALIAIDIETTLADAGFNEITVHATAASALERIEQARPTAAFLDFNLGRDETSVDVAEKLKTLGVPFVFLTGYTEATVSLPDELDSAQRIEKPFQPNELITAAEDMLQTVK</sequence>
<evidence type="ECO:0000313" key="4">
    <source>
        <dbReference type="EMBL" id="PVA07375.1"/>
    </source>
</evidence>
<protein>
    <recommendedName>
        <fullName evidence="3">Response regulatory domain-containing protein</fullName>
    </recommendedName>
</protein>
<dbReference type="GO" id="GO:0000160">
    <property type="term" value="P:phosphorelay signal transduction system"/>
    <property type="evidence" value="ECO:0007669"/>
    <property type="project" value="InterPro"/>
</dbReference>
<dbReference type="OrthoDB" id="582170at2"/>
<organism evidence="4 5">
    <name type="scientific">Thalassorhabdomicrobium marinisediminis</name>
    <dbReference type="NCBI Taxonomy" id="2170577"/>
    <lineage>
        <taxon>Bacteria</taxon>
        <taxon>Pseudomonadati</taxon>
        <taxon>Pseudomonadota</taxon>
        <taxon>Alphaproteobacteria</taxon>
        <taxon>Rhodobacterales</taxon>
        <taxon>Paracoccaceae</taxon>
        <taxon>Thalassorhabdomicrobium</taxon>
    </lineage>
</organism>
<proteinExistence type="predicted"/>
<keyword evidence="1 2" id="KW-0597">Phosphoprotein</keyword>
<dbReference type="InterPro" id="IPR011006">
    <property type="entry name" value="CheY-like_superfamily"/>
</dbReference>
<dbReference type="SUPFAM" id="SSF52172">
    <property type="entry name" value="CheY-like"/>
    <property type="match status" value="1"/>
</dbReference>
<keyword evidence="5" id="KW-1185">Reference proteome</keyword>
<feature type="modified residue" description="4-aspartylphosphate" evidence="2">
    <location>
        <position position="55"/>
    </location>
</feature>
<reference evidence="4 5" key="1">
    <citation type="submission" date="2018-04" db="EMBL/GenBank/DDBJ databases">
        <title>Pelagivirga bohaiensis gen. nov., sp. nov., a bacterium isolated from the Bohai Sea.</title>
        <authorList>
            <person name="Ji X."/>
        </authorList>
    </citation>
    <scope>NUCLEOTIDE SEQUENCE [LARGE SCALE GENOMIC DNA]</scope>
    <source>
        <strain evidence="4 5">BH-SD16</strain>
    </source>
</reference>
<dbReference type="PROSITE" id="PS50110">
    <property type="entry name" value="RESPONSE_REGULATORY"/>
    <property type="match status" value="1"/>
</dbReference>
<evidence type="ECO:0000256" key="2">
    <source>
        <dbReference type="PROSITE-ProRule" id="PRU00169"/>
    </source>
</evidence>
<dbReference type="InterPro" id="IPR050595">
    <property type="entry name" value="Bact_response_regulator"/>
</dbReference>
<gene>
    <name evidence="4" type="ORF">DC363_05895</name>
</gene>
<evidence type="ECO:0000256" key="1">
    <source>
        <dbReference type="ARBA" id="ARBA00022553"/>
    </source>
</evidence>
<accession>A0A2T7FYY5</accession>
<dbReference type="Gene3D" id="3.40.50.2300">
    <property type="match status" value="1"/>
</dbReference>
<dbReference type="AlphaFoldDB" id="A0A2T7FYY5"/>
<name>A0A2T7FYY5_9RHOB</name>